<dbReference type="Proteomes" id="UP001199469">
    <property type="component" value="Unassembled WGS sequence"/>
</dbReference>
<dbReference type="InterPro" id="IPR028098">
    <property type="entry name" value="Glyco_trans_4-like_N"/>
</dbReference>
<keyword evidence="2" id="KW-0328">Glycosyltransferase</keyword>
<feature type="domain" description="Glycosyl transferase family 1" evidence="4">
    <location>
        <begin position="166"/>
        <end position="322"/>
    </location>
</feature>
<comment type="similarity">
    <text evidence="1">Belongs to the glycosyltransferase group 1 family. Glycosyltransferase 4 subfamily.</text>
</comment>
<evidence type="ECO:0000259" key="4">
    <source>
        <dbReference type="Pfam" id="PF00534"/>
    </source>
</evidence>
<dbReference type="Pfam" id="PF00534">
    <property type="entry name" value="Glycos_transf_1"/>
    <property type="match status" value="1"/>
</dbReference>
<dbReference type="PANTHER" id="PTHR12526">
    <property type="entry name" value="GLYCOSYLTRANSFERASE"/>
    <property type="match status" value="1"/>
</dbReference>
<proteinExistence type="inferred from homology"/>
<protein>
    <submittedName>
        <fullName evidence="6">Glycosyltransferase family 4 protein</fullName>
    </submittedName>
</protein>
<evidence type="ECO:0000313" key="7">
    <source>
        <dbReference type="Proteomes" id="UP001199469"/>
    </source>
</evidence>
<evidence type="ECO:0000256" key="1">
    <source>
        <dbReference type="ARBA" id="ARBA00009481"/>
    </source>
</evidence>
<organism evidence="6 7">
    <name type="scientific">Actinomycetospora endophytica</name>
    <dbReference type="NCBI Taxonomy" id="2291215"/>
    <lineage>
        <taxon>Bacteria</taxon>
        <taxon>Bacillati</taxon>
        <taxon>Actinomycetota</taxon>
        <taxon>Actinomycetes</taxon>
        <taxon>Pseudonocardiales</taxon>
        <taxon>Pseudonocardiaceae</taxon>
        <taxon>Actinomycetospora</taxon>
    </lineage>
</organism>
<evidence type="ECO:0000256" key="2">
    <source>
        <dbReference type="ARBA" id="ARBA00022676"/>
    </source>
</evidence>
<dbReference type="RefSeq" id="WP_230738622.1">
    <property type="nucleotide sequence ID" value="NZ_JAJNDB010000006.1"/>
</dbReference>
<keyword evidence="3" id="KW-0808">Transferase</keyword>
<dbReference type="SUPFAM" id="SSF53756">
    <property type="entry name" value="UDP-Glycosyltransferase/glycogen phosphorylase"/>
    <property type="match status" value="1"/>
</dbReference>
<dbReference type="CDD" id="cd03801">
    <property type="entry name" value="GT4_PimA-like"/>
    <property type="match status" value="1"/>
</dbReference>
<dbReference type="EMBL" id="JAJNDB010000006">
    <property type="protein sequence ID" value="MCD2196746.1"/>
    <property type="molecule type" value="Genomic_DNA"/>
</dbReference>
<evidence type="ECO:0000256" key="3">
    <source>
        <dbReference type="ARBA" id="ARBA00022679"/>
    </source>
</evidence>
<dbReference type="InterPro" id="IPR001296">
    <property type="entry name" value="Glyco_trans_1"/>
</dbReference>
<sequence>MIVHAVLPGDVHTVPSGGNVYDRRVLRGLRELGIDVVEHLLPGAWPRGEAAAVANVLDDVPDAGSVLLDGLVACGVPDALAPHADRLRLVVLVHLPLADEHGLPAATARDLDARERAALGCATTVVTTSRWTADRVVASHGLDPARVLVAPPGVDPARAARGSAVTGTPPRLLCLGALTPTKGQDVLIEALARVADRSWTCVLAGPTTRDPGFVVRLRRAIAHHGLAERVTAPGTLTGRALDAAWTATDLLVLPSRTETFGMVVTEALARGIPVVASRVGGVSEAVGTTGPMPGIWVPTENVGALAAALVRWLEDPVLRSGWKLSALGRRGTLMPWTSTCHRIAWTFRSPGPG</sequence>
<dbReference type="Gene3D" id="3.40.50.2000">
    <property type="entry name" value="Glycogen Phosphorylase B"/>
    <property type="match status" value="2"/>
</dbReference>
<name>A0ABS8PEQ1_9PSEU</name>
<evidence type="ECO:0000259" key="5">
    <source>
        <dbReference type="Pfam" id="PF13439"/>
    </source>
</evidence>
<keyword evidence="7" id="KW-1185">Reference proteome</keyword>
<dbReference type="Pfam" id="PF13439">
    <property type="entry name" value="Glyco_transf_4"/>
    <property type="match status" value="1"/>
</dbReference>
<feature type="domain" description="Glycosyltransferase subfamily 4-like N-terminal" evidence="5">
    <location>
        <begin position="84"/>
        <end position="158"/>
    </location>
</feature>
<reference evidence="6 7" key="1">
    <citation type="submission" date="2021-11" db="EMBL/GenBank/DDBJ databases">
        <title>Draft genome sequence of Actinomycetospora sp. SF1 isolated from the rhizosphere soil.</title>
        <authorList>
            <person name="Duangmal K."/>
            <person name="Chantavorakit T."/>
        </authorList>
    </citation>
    <scope>NUCLEOTIDE SEQUENCE [LARGE SCALE GENOMIC DNA]</scope>
    <source>
        <strain evidence="6 7">TBRC 5722</strain>
    </source>
</reference>
<comment type="caution">
    <text evidence="6">The sequence shown here is derived from an EMBL/GenBank/DDBJ whole genome shotgun (WGS) entry which is preliminary data.</text>
</comment>
<gene>
    <name evidence="6" type="ORF">LQ327_25580</name>
</gene>
<evidence type="ECO:0000313" key="6">
    <source>
        <dbReference type="EMBL" id="MCD2196746.1"/>
    </source>
</evidence>
<accession>A0ABS8PEQ1</accession>
<dbReference type="PANTHER" id="PTHR12526:SF640">
    <property type="entry name" value="COLANIC ACID BIOSYNTHESIS GLYCOSYLTRANSFERASE WCAL-RELATED"/>
    <property type="match status" value="1"/>
</dbReference>